<feature type="compositionally biased region" description="Basic residues" evidence="1">
    <location>
        <begin position="125"/>
        <end position="136"/>
    </location>
</feature>
<comment type="caution">
    <text evidence="2">The sequence shown here is derived from an EMBL/GenBank/DDBJ whole genome shotgun (WGS) entry which is preliminary data.</text>
</comment>
<protein>
    <submittedName>
        <fullName evidence="2">Uncharacterized protein</fullName>
    </submittedName>
</protein>
<feature type="region of interest" description="Disordered" evidence="1">
    <location>
        <begin position="122"/>
        <end position="158"/>
    </location>
</feature>
<sequence>MGGKTWSREEERLLWEVIIPQSKDAAYPGENPLDWEQLAKLMNELAGGIARRKYTKNMLYEHYYQNKQPGHTSPKAAEFVEKYLLDSAYFKEHGCRRPPTPPNASPASEPRDPQLVELLRDKLKPKSKSKTRRQCKGRVPWERDSEGQPSRQFISMSKAVDETGAYSVTPGNAAQHLSLEGYATSTRADVVQSDYPFSKSALAAVPGPSTVWDQPVDGLEVHSRNPGHPTMAFDRSSKPDSGFLKLAVAERMEGGYWSSAPRAEQDQRFKKALPMASGSISDQTSQAQSQPPAYASSLADPAPSRQRVLQEQWDGRLPSIREMLPYEFGQPTYDTSACELNRRVDRHSLPSDQNYMQVPESTSKRRRLPNAPIRRQQHEQQVPHPQN</sequence>
<feature type="region of interest" description="Disordered" evidence="1">
    <location>
        <begin position="344"/>
        <end position="387"/>
    </location>
</feature>
<feature type="compositionally biased region" description="Polar residues" evidence="1">
    <location>
        <begin position="350"/>
        <end position="361"/>
    </location>
</feature>
<dbReference type="STRING" id="694270.A0A395T6M3"/>
<keyword evidence="3" id="KW-1185">Reference proteome</keyword>
<reference evidence="2 3" key="1">
    <citation type="journal article" date="2018" name="PLoS Pathog.">
        <title>Evolution of structural diversity of trichothecenes, a family of toxins produced by plant pathogenic and entomopathogenic fungi.</title>
        <authorList>
            <person name="Proctor R.H."/>
            <person name="McCormick S.P."/>
            <person name="Kim H.S."/>
            <person name="Cardoza R.E."/>
            <person name="Stanley A.M."/>
            <person name="Lindo L."/>
            <person name="Kelly A."/>
            <person name="Brown D.W."/>
            <person name="Lee T."/>
            <person name="Vaughan M.M."/>
            <person name="Alexander N.J."/>
            <person name="Busman M."/>
            <person name="Gutierrez S."/>
        </authorList>
    </citation>
    <scope>NUCLEOTIDE SEQUENCE [LARGE SCALE GENOMIC DNA]</scope>
    <source>
        <strain evidence="2 3">NRRL 20695</strain>
    </source>
</reference>
<dbReference type="OrthoDB" id="5244495at2759"/>
<dbReference type="Proteomes" id="UP000266234">
    <property type="component" value="Unassembled WGS sequence"/>
</dbReference>
<dbReference type="AlphaFoldDB" id="A0A395T6M3"/>
<evidence type="ECO:0000313" key="3">
    <source>
        <dbReference type="Proteomes" id="UP000266234"/>
    </source>
</evidence>
<accession>A0A395T6M3</accession>
<feature type="compositionally biased region" description="Polar residues" evidence="1">
    <location>
        <begin position="278"/>
        <end position="291"/>
    </location>
</feature>
<feature type="region of interest" description="Disordered" evidence="1">
    <location>
        <begin position="274"/>
        <end position="308"/>
    </location>
</feature>
<evidence type="ECO:0000313" key="2">
    <source>
        <dbReference type="EMBL" id="RGP79952.1"/>
    </source>
</evidence>
<evidence type="ECO:0000256" key="1">
    <source>
        <dbReference type="SAM" id="MobiDB-lite"/>
    </source>
</evidence>
<gene>
    <name evidence="2" type="ORF">FLONG3_1896</name>
</gene>
<organism evidence="2 3">
    <name type="scientific">Fusarium longipes</name>
    <dbReference type="NCBI Taxonomy" id="694270"/>
    <lineage>
        <taxon>Eukaryota</taxon>
        <taxon>Fungi</taxon>
        <taxon>Dikarya</taxon>
        <taxon>Ascomycota</taxon>
        <taxon>Pezizomycotina</taxon>
        <taxon>Sordariomycetes</taxon>
        <taxon>Hypocreomycetidae</taxon>
        <taxon>Hypocreales</taxon>
        <taxon>Nectriaceae</taxon>
        <taxon>Fusarium</taxon>
    </lineage>
</organism>
<dbReference type="EMBL" id="PXOG01000038">
    <property type="protein sequence ID" value="RGP79952.1"/>
    <property type="molecule type" value="Genomic_DNA"/>
</dbReference>
<name>A0A395T6M3_9HYPO</name>
<proteinExistence type="predicted"/>